<proteinExistence type="predicted"/>
<keyword evidence="2" id="KW-1185">Reference proteome</keyword>
<name>A0A501XUH2_9SPHN</name>
<dbReference type="EMBL" id="VFSU01000011">
    <property type="protein sequence ID" value="TPE63737.1"/>
    <property type="molecule type" value="Genomic_DNA"/>
</dbReference>
<reference evidence="1 2" key="1">
    <citation type="submission" date="2019-06" db="EMBL/GenBank/DDBJ databases">
        <authorList>
            <person name="Lee I."/>
            <person name="Jang G.I."/>
            <person name="Hwang C.Y."/>
        </authorList>
    </citation>
    <scope>NUCLEOTIDE SEQUENCE [LARGE SCALE GENOMIC DNA]</scope>
    <source>
        <strain evidence="1 2">PAMC 28131</strain>
    </source>
</reference>
<organism evidence="1 2">
    <name type="scientific">Sandaracinobacter neustonicus</name>
    <dbReference type="NCBI Taxonomy" id="1715348"/>
    <lineage>
        <taxon>Bacteria</taxon>
        <taxon>Pseudomonadati</taxon>
        <taxon>Pseudomonadota</taxon>
        <taxon>Alphaproteobacteria</taxon>
        <taxon>Sphingomonadales</taxon>
        <taxon>Sphingosinicellaceae</taxon>
        <taxon>Sandaracinobacter</taxon>
    </lineage>
</organism>
<gene>
    <name evidence="1" type="ORF">FJQ54_02475</name>
</gene>
<dbReference type="AlphaFoldDB" id="A0A501XUH2"/>
<dbReference type="Proteomes" id="UP000319897">
    <property type="component" value="Unassembled WGS sequence"/>
</dbReference>
<protein>
    <submittedName>
        <fullName evidence="1">Uncharacterized protein</fullName>
    </submittedName>
</protein>
<comment type="caution">
    <text evidence="1">The sequence shown here is derived from an EMBL/GenBank/DDBJ whole genome shotgun (WGS) entry which is preliminary data.</text>
</comment>
<sequence length="93" mass="9764">MDLGAHSTFRQGGRTQAGPSQIGLSLLATGWSALASGRVETLCIQLRSGCLIEGVLALRMDGLIAEASTRSGHFTHAFAVDEVVMVRQIPRGG</sequence>
<evidence type="ECO:0000313" key="2">
    <source>
        <dbReference type="Proteomes" id="UP000319897"/>
    </source>
</evidence>
<dbReference type="RefSeq" id="WP_140926786.1">
    <property type="nucleotide sequence ID" value="NZ_VFSU01000011.1"/>
</dbReference>
<evidence type="ECO:0000313" key="1">
    <source>
        <dbReference type="EMBL" id="TPE63737.1"/>
    </source>
</evidence>
<accession>A0A501XUH2</accession>